<sequence>MGLWEQLVMDQIFALKESGLYDRTDKLFVSCIYDRISDIETVVNIIGKDKCEIISSTNDKRKYEYSALDFIYKQSKKEDFLVCYFHTGCLIKKKRL</sequence>
<dbReference type="RefSeq" id="WP_225450834.1">
    <property type="nucleotide sequence ID" value="NZ_DAWCUS010000091.1"/>
</dbReference>
<name>A0AAW4SWI5_9BACE</name>
<proteinExistence type="predicted"/>
<dbReference type="EMBL" id="JAIWYE010000013">
    <property type="protein sequence ID" value="MCA4703211.1"/>
    <property type="molecule type" value="Genomic_DNA"/>
</dbReference>
<organism evidence="1 2">
    <name type="scientific">Bacteroides xylanisolvens</name>
    <dbReference type="NCBI Taxonomy" id="371601"/>
    <lineage>
        <taxon>Bacteria</taxon>
        <taxon>Pseudomonadati</taxon>
        <taxon>Bacteroidota</taxon>
        <taxon>Bacteroidia</taxon>
        <taxon>Bacteroidales</taxon>
        <taxon>Bacteroidaceae</taxon>
        <taxon>Bacteroides</taxon>
    </lineage>
</organism>
<reference evidence="1" key="1">
    <citation type="submission" date="2023-08" db="EMBL/GenBank/DDBJ databases">
        <title>Mucin Metabolism Genes Underlie the Key Renovations of Bacteroides xylanisolvens Genomes in Captive Great Apes.</title>
        <authorList>
            <person name="Nishida A.H."/>
        </authorList>
    </citation>
    <scope>NUCLEOTIDE SEQUENCE</scope>
    <source>
        <strain evidence="1">P13.H9</strain>
    </source>
</reference>
<dbReference type="AlphaFoldDB" id="A0AAW4SWI5"/>
<comment type="caution">
    <text evidence="1">The sequence shown here is derived from an EMBL/GenBank/DDBJ whole genome shotgun (WGS) entry which is preliminary data.</text>
</comment>
<gene>
    <name evidence="1" type="ORF">LD004_06240</name>
</gene>
<accession>A0AAW4SWI5</accession>
<protein>
    <submittedName>
        <fullName evidence="1">Uncharacterized protein</fullName>
    </submittedName>
</protein>
<dbReference type="Proteomes" id="UP001198461">
    <property type="component" value="Unassembled WGS sequence"/>
</dbReference>
<evidence type="ECO:0000313" key="2">
    <source>
        <dbReference type="Proteomes" id="UP001198461"/>
    </source>
</evidence>
<evidence type="ECO:0000313" key="1">
    <source>
        <dbReference type="EMBL" id="MCA4703211.1"/>
    </source>
</evidence>